<dbReference type="AlphaFoldDB" id="A0A6N1VB22"/>
<dbReference type="RefSeq" id="WP_175275640.1">
    <property type="nucleotide sequence ID" value="NZ_CP054836.1"/>
</dbReference>
<proteinExistence type="predicted"/>
<dbReference type="KEGG" id="orm:HTY61_04305"/>
<evidence type="ECO:0000313" key="3">
    <source>
        <dbReference type="Proteomes" id="UP000509367"/>
    </source>
</evidence>
<dbReference type="Proteomes" id="UP000509367">
    <property type="component" value="Chromosome"/>
</dbReference>
<keyword evidence="3" id="KW-1185">Reference proteome</keyword>
<feature type="chain" id="PRO_5026707914" description="DUF333 domain-containing protein" evidence="1">
    <location>
        <begin position="23"/>
        <end position="90"/>
    </location>
</feature>
<gene>
    <name evidence="2" type="ORF">HTY61_04305</name>
</gene>
<evidence type="ECO:0000256" key="1">
    <source>
        <dbReference type="SAM" id="SignalP"/>
    </source>
</evidence>
<feature type="signal peptide" evidence="1">
    <location>
        <begin position="1"/>
        <end position="22"/>
    </location>
</feature>
<reference evidence="2 3" key="1">
    <citation type="submission" date="2020-06" db="EMBL/GenBank/DDBJ databases">
        <title>Oricola thermophila sp. nov. isolated from a tidal sediments.</title>
        <authorList>
            <person name="Kwon K.K."/>
            <person name="Yang S.-H."/>
            <person name="Park M.-J."/>
        </authorList>
    </citation>
    <scope>NUCLEOTIDE SEQUENCE [LARGE SCALE GENOMIC DNA]</scope>
    <source>
        <strain evidence="2 3">MEBiC13590</strain>
    </source>
</reference>
<evidence type="ECO:0008006" key="4">
    <source>
        <dbReference type="Google" id="ProtNLM"/>
    </source>
</evidence>
<organism evidence="2 3">
    <name type="scientific">Oricola thermophila</name>
    <dbReference type="NCBI Taxonomy" id="2742145"/>
    <lineage>
        <taxon>Bacteria</taxon>
        <taxon>Pseudomonadati</taxon>
        <taxon>Pseudomonadota</taxon>
        <taxon>Alphaproteobacteria</taxon>
        <taxon>Hyphomicrobiales</taxon>
        <taxon>Ahrensiaceae</taxon>
        <taxon>Oricola</taxon>
    </lineage>
</organism>
<name>A0A6N1VB22_9HYPH</name>
<accession>A0A6N1VB22</accession>
<dbReference type="EMBL" id="CP054836">
    <property type="protein sequence ID" value="QKV17743.1"/>
    <property type="molecule type" value="Genomic_DNA"/>
</dbReference>
<keyword evidence="1" id="KW-0732">Signal</keyword>
<sequence>MRSKPARYATIVVFALCGPALSGEGCTCRGNGQDIPEGQTVCLKTASGHKLARCERVLNNTSWKLLDADCPTATLPPRSVDALENGQGFS</sequence>
<evidence type="ECO:0000313" key="2">
    <source>
        <dbReference type="EMBL" id="QKV17743.1"/>
    </source>
</evidence>
<protein>
    <recommendedName>
        <fullName evidence="4">DUF333 domain-containing protein</fullName>
    </recommendedName>
</protein>